<keyword evidence="2" id="KW-1185">Reference proteome</keyword>
<dbReference type="RefSeq" id="XP_056578649.1">
    <property type="nucleotide sequence ID" value="XM_056722399.1"/>
</dbReference>
<dbReference type="EMBL" id="JAPZBT010000002">
    <property type="protein sequence ID" value="KAJ5372663.1"/>
    <property type="molecule type" value="Genomic_DNA"/>
</dbReference>
<proteinExistence type="predicted"/>
<dbReference type="Proteomes" id="UP001147752">
    <property type="component" value="Unassembled WGS sequence"/>
</dbReference>
<dbReference type="AlphaFoldDB" id="A0A9W9S5Y5"/>
<sequence>METPWKIEEVLVVTSSTPHTHTTSVTMKKVTPSSELSSPNKSCILSPDAVFSSGKTVLYLDNSPLFAPSKYLLPLGEGTIDKRSRLKTTHGHPELPESPELSLTIPIPPSRHIILPFNLRHDGSFNQNSELLSLSFDGFFLRFWLSTLPPKPWPLTIAGVQPYFTTDPIDDGSMPPIKRMSKSHLRISANTNVTNLPPSEVENAFKLVFEFFTKTQIVITQVQYWGRFFIIVLEYESTDLSRVPRTIGCCNCFYLFENEVGRPRFPARRITDPTGNVIDDSKYDTLRPGIMLSSGTSSITSYEYRTTSGALVEDSNSEQYMTVASHSFLDGDRVFHPCASGEEISQPITAIAGTGIAIAKLHDDIPFTNETFETPVEGIGPTQLQGLVSADNLHIGPSVYMNSPFVGYCEGTCGPWDRKRVPIGDPSQPQFEWVKTRWCYMGQVSLERLRDGVCGSAIWDDDGNVIGFFRYAPTSGHFLD</sequence>
<evidence type="ECO:0000313" key="2">
    <source>
        <dbReference type="Proteomes" id="UP001147752"/>
    </source>
</evidence>
<protein>
    <submittedName>
        <fullName evidence="1">Uncharacterized protein</fullName>
    </submittedName>
</protein>
<reference evidence="1" key="2">
    <citation type="journal article" date="2023" name="IMA Fungus">
        <title>Comparative genomic study of the Penicillium genus elucidates a diverse pangenome and 15 lateral gene transfer events.</title>
        <authorList>
            <person name="Petersen C."/>
            <person name="Sorensen T."/>
            <person name="Nielsen M.R."/>
            <person name="Sondergaard T.E."/>
            <person name="Sorensen J.L."/>
            <person name="Fitzpatrick D.A."/>
            <person name="Frisvad J.C."/>
            <person name="Nielsen K.L."/>
        </authorList>
    </citation>
    <scope>NUCLEOTIDE SEQUENCE</scope>
    <source>
        <strain evidence="1">IBT 3081</strain>
    </source>
</reference>
<dbReference type="OrthoDB" id="4155294at2759"/>
<reference evidence="1" key="1">
    <citation type="submission" date="2022-12" db="EMBL/GenBank/DDBJ databases">
        <authorList>
            <person name="Petersen C."/>
        </authorList>
    </citation>
    <scope>NUCLEOTIDE SEQUENCE</scope>
    <source>
        <strain evidence="1">IBT 3081</strain>
    </source>
</reference>
<dbReference type="GeneID" id="81461582"/>
<gene>
    <name evidence="1" type="ORF">N7517_004669</name>
</gene>
<name>A0A9W9S5Y5_9EURO</name>
<accession>A0A9W9S5Y5</accession>
<organism evidence="1 2">
    <name type="scientific">Penicillium concentricum</name>
    <dbReference type="NCBI Taxonomy" id="293559"/>
    <lineage>
        <taxon>Eukaryota</taxon>
        <taxon>Fungi</taxon>
        <taxon>Dikarya</taxon>
        <taxon>Ascomycota</taxon>
        <taxon>Pezizomycotina</taxon>
        <taxon>Eurotiomycetes</taxon>
        <taxon>Eurotiomycetidae</taxon>
        <taxon>Eurotiales</taxon>
        <taxon>Aspergillaceae</taxon>
        <taxon>Penicillium</taxon>
    </lineage>
</organism>
<comment type="caution">
    <text evidence="1">The sequence shown here is derived from an EMBL/GenBank/DDBJ whole genome shotgun (WGS) entry which is preliminary data.</text>
</comment>
<evidence type="ECO:0000313" key="1">
    <source>
        <dbReference type="EMBL" id="KAJ5372663.1"/>
    </source>
</evidence>